<dbReference type="PaxDb" id="35128-Thaps20654"/>
<protein>
    <recommendedName>
        <fullName evidence="3">Peptidase M12B domain-containing protein</fullName>
    </recommendedName>
</protein>
<dbReference type="Pfam" id="PF13582">
    <property type="entry name" value="Reprolysin_3"/>
    <property type="match status" value="1"/>
</dbReference>
<keyword evidence="1" id="KW-0862">Zinc</keyword>
<dbReference type="PROSITE" id="PS50215">
    <property type="entry name" value="ADAM_MEPRO"/>
    <property type="match status" value="1"/>
</dbReference>
<gene>
    <name evidence="4" type="ORF">THAPSDRAFT_20654</name>
</gene>
<dbReference type="GeneID" id="7445239"/>
<dbReference type="InterPro" id="IPR001590">
    <property type="entry name" value="Peptidase_M12B"/>
</dbReference>
<dbReference type="EMBL" id="CM000638">
    <property type="protein sequence ID" value="EED95686.1"/>
    <property type="molecule type" value="Genomic_DNA"/>
</dbReference>
<dbReference type="GO" id="GO:0046872">
    <property type="term" value="F:metal ion binding"/>
    <property type="evidence" value="ECO:0007669"/>
    <property type="project" value="UniProtKB-KW"/>
</dbReference>
<feature type="domain" description="Peptidase M12B" evidence="3">
    <location>
        <begin position="259"/>
        <end position="434"/>
    </location>
</feature>
<dbReference type="GO" id="GO:0004222">
    <property type="term" value="F:metalloendopeptidase activity"/>
    <property type="evidence" value="ECO:0007669"/>
    <property type="project" value="InterPro"/>
</dbReference>
<reference evidence="4 5" key="1">
    <citation type="journal article" date="2004" name="Science">
        <title>The genome of the diatom Thalassiosira pseudonana: ecology, evolution, and metabolism.</title>
        <authorList>
            <person name="Armbrust E.V."/>
            <person name="Berges J.A."/>
            <person name="Bowler C."/>
            <person name="Green B.R."/>
            <person name="Martinez D."/>
            <person name="Putnam N.H."/>
            <person name="Zhou S."/>
            <person name="Allen A.E."/>
            <person name="Apt K.E."/>
            <person name="Bechner M."/>
            <person name="Brzezinski M.A."/>
            <person name="Chaal B.K."/>
            <person name="Chiovitti A."/>
            <person name="Davis A.K."/>
            <person name="Demarest M.S."/>
            <person name="Detter J.C."/>
            <person name="Glavina T."/>
            <person name="Goodstein D."/>
            <person name="Hadi M.Z."/>
            <person name="Hellsten U."/>
            <person name="Hildebrand M."/>
            <person name="Jenkins B.D."/>
            <person name="Jurka J."/>
            <person name="Kapitonov V.V."/>
            <person name="Kroger N."/>
            <person name="Lau W.W."/>
            <person name="Lane T.W."/>
            <person name="Larimer F.W."/>
            <person name="Lippmeier J.C."/>
            <person name="Lucas S."/>
            <person name="Medina M."/>
            <person name="Montsant A."/>
            <person name="Obornik M."/>
            <person name="Parker M.S."/>
            <person name="Palenik B."/>
            <person name="Pazour G.J."/>
            <person name="Richardson P.M."/>
            <person name="Rynearson T.A."/>
            <person name="Saito M.A."/>
            <person name="Schwartz D.C."/>
            <person name="Thamatrakoln K."/>
            <person name="Valentin K."/>
            <person name="Vardi A."/>
            <person name="Wilkerson F.P."/>
            <person name="Rokhsar D.S."/>
        </authorList>
    </citation>
    <scope>NUCLEOTIDE SEQUENCE [LARGE SCALE GENOMIC DNA]</scope>
    <source>
        <strain evidence="4 5">CCMP1335</strain>
    </source>
</reference>
<organism evidence="4 5">
    <name type="scientific">Thalassiosira pseudonana</name>
    <name type="common">Marine diatom</name>
    <name type="synonym">Cyclotella nana</name>
    <dbReference type="NCBI Taxonomy" id="35128"/>
    <lineage>
        <taxon>Eukaryota</taxon>
        <taxon>Sar</taxon>
        <taxon>Stramenopiles</taxon>
        <taxon>Ochrophyta</taxon>
        <taxon>Bacillariophyta</taxon>
        <taxon>Coscinodiscophyceae</taxon>
        <taxon>Thalassiosirophycidae</taxon>
        <taxon>Thalassiosirales</taxon>
        <taxon>Thalassiosiraceae</taxon>
        <taxon>Thalassiosira</taxon>
    </lineage>
</organism>
<dbReference type="GO" id="GO:0006508">
    <property type="term" value="P:proteolysis"/>
    <property type="evidence" value="ECO:0007669"/>
    <property type="project" value="InterPro"/>
</dbReference>
<dbReference type="SUPFAM" id="SSF55486">
    <property type="entry name" value="Metalloproteases ('zincins'), catalytic domain"/>
    <property type="match status" value="1"/>
</dbReference>
<reference evidence="4 5" key="2">
    <citation type="journal article" date="2008" name="Nature">
        <title>The Phaeodactylum genome reveals the evolutionary history of diatom genomes.</title>
        <authorList>
            <person name="Bowler C."/>
            <person name="Allen A.E."/>
            <person name="Badger J.H."/>
            <person name="Grimwood J."/>
            <person name="Jabbari K."/>
            <person name="Kuo A."/>
            <person name="Maheswari U."/>
            <person name="Martens C."/>
            <person name="Maumus F."/>
            <person name="Otillar R.P."/>
            <person name="Rayko E."/>
            <person name="Salamov A."/>
            <person name="Vandepoele K."/>
            <person name="Beszteri B."/>
            <person name="Gruber A."/>
            <person name="Heijde M."/>
            <person name="Katinka M."/>
            <person name="Mock T."/>
            <person name="Valentin K."/>
            <person name="Verret F."/>
            <person name="Berges J.A."/>
            <person name="Brownlee C."/>
            <person name="Cadoret J.P."/>
            <person name="Chiovitti A."/>
            <person name="Choi C.J."/>
            <person name="Coesel S."/>
            <person name="De Martino A."/>
            <person name="Detter J.C."/>
            <person name="Durkin C."/>
            <person name="Falciatore A."/>
            <person name="Fournet J."/>
            <person name="Haruta M."/>
            <person name="Huysman M.J."/>
            <person name="Jenkins B.D."/>
            <person name="Jiroutova K."/>
            <person name="Jorgensen R.E."/>
            <person name="Joubert Y."/>
            <person name="Kaplan A."/>
            <person name="Kroger N."/>
            <person name="Kroth P.G."/>
            <person name="La Roche J."/>
            <person name="Lindquist E."/>
            <person name="Lommer M."/>
            <person name="Martin-Jezequel V."/>
            <person name="Lopez P.J."/>
            <person name="Lucas S."/>
            <person name="Mangogna M."/>
            <person name="McGinnis K."/>
            <person name="Medlin L.K."/>
            <person name="Montsant A."/>
            <person name="Oudot-Le Secq M.P."/>
            <person name="Napoli C."/>
            <person name="Obornik M."/>
            <person name="Parker M.S."/>
            <person name="Petit J.L."/>
            <person name="Porcel B.M."/>
            <person name="Poulsen N."/>
            <person name="Robison M."/>
            <person name="Rychlewski L."/>
            <person name="Rynearson T.A."/>
            <person name="Schmutz J."/>
            <person name="Shapiro H."/>
            <person name="Siaut M."/>
            <person name="Stanley M."/>
            <person name="Sussman M.R."/>
            <person name="Taylor A.R."/>
            <person name="Vardi A."/>
            <person name="von Dassow P."/>
            <person name="Vyverman W."/>
            <person name="Willis A."/>
            <person name="Wyrwicz L.S."/>
            <person name="Rokhsar D.S."/>
            <person name="Weissenbach J."/>
            <person name="Armbrust E.V."/>
            <person name="Green B.R."/>
            <person name="Van de Peer Y."/>
            <person name="Grigoriev I.V."/>
        </authorList>
    </citation>
    <scope>NUCLEOTIDE SEQUENCE [LARGE SCALE GENOMIC DNA]</scope>
    <source>
        <strain evidence="4 5">CCMP1335</strain>
    </source>
</reference>
<evidence type="ECO:0000259" key="3">
    <source>
        <dbReference type="PROSITE" id="PS50215"/>
    </source>
</evidence>
<dbReference type="Gene3D" id="3.40.390.10">
    <property type="entry name" value="Collagenase (Catalytic Domain)"/>
    <property type="match status" value="1"/>
</dbReference>
<dbReference type="KEGG" id="tps:THAPSDRAFT_20654"/>
<evidence type="ECO:0000313" key="5">
    <source>
        <dbReference type="Proteomes" id="UP000001449"/>
    </source>
</evidence>
<keyword evidence="5" id="KW-1185">Reference proteome</keyword>
<keyword evidence="2" id="KW-0732">Signal</keyword>
<dbReference type="AlphaFoldDB" id="B8BPX1"/>
<sequence>MISLSSRLLLGCFLLVRWSDANDEQQYRPRRRLAPHESIHRYLREENEAGNTRPKVTLVAGTRRFRGNSEDATEYELELIQVPSAVSPKTTYSIHGGPNLPIGDLGIKFLVPDKPVFGNDDDSNSSVQNATTFALISVDDKSEEVNGIAKRTGEKAMSIQQANGESVVAMEAPDFQIPKDWRCGVTSSLGSEFSGSERNLIADGGDSGESQHQQHPHLHHFHNAQHDHFEDKVDNLIQEISSNQSMHRRRTTGFSTPSFQVDIYIEIDQKLVDLNGNDLNTAFKYGNTLVTAASTIYSREVDTRLHVAHIALTSLYDDETDSLDALEKMKTEYGHPSTFHYKDGFGMDLHHALLGRDVGGGIAYPGTICNSRYGFGLSSNLKGSFEALDLATMWDLSVMMHEIGHSFGSYHTFQRQGYKPVVDRCFIRNTPKTCPDETALENSSTLMGYCDLCPDATTSSIAYTFGGSFVGGDPSDIANWKNNPLLASFNNEPKRVPKVMYDHVSSRSCVVPTFSCTEDAHCHDGRQCSDDTCNLITGECETDCTQDCGPFNLETKSCNQCNARTGRGNGVMFDVSVSSDVVVDKITFRHTQTDLSTVTIYSTTGSYAEKATTPDDWEVVQTVDIFIHQTKGGYFSFQLDNPISIAAGTIRSFYIASTGKLISGYHEQGDEVLGMDATVKIHSPARIVGSLFGGGLSGSWNGKLNYSIIVAEE</sequence>
<dbReference type="HOGENOM" id="CLU_387602_0_0_1"/>
<comment type="caution">
    <text evidence="1">Lacks conserved residue(s) required for the propagation of feature annotation.</text>
</comment>
<dbReference type="OMA" id="HENIHRY"/>
<feature type="binding site" evidence="1">
    <location>
        <position position="401"/>
    </location>
    <ligand>
        <name>Zn(2+)</name>
        <dbReference type="ChEBI" id="CHEBI:29105"/>
        <note>catalytic</note>
    </ligand>
</feature>
<feature type="binding site" evidence="1">
    <location>
        <position position="405"/>
    </location>
    <ligand>
        <name>Zn(2+)</name>
        <dbReference type="ChEBI" id="CHEBI:29105"/>
        <note>catalytic</note>
    </ligand>
</feature>
<dbReference type="PANTHER" id="PTHR33683:SF46">
    <property type="entry name" value="SUSHI DOMAIN-CONTAINING PROTEIN"/>
    <property type="match status" value="1"/>
</dbReference>
<feature type="binding site" evidence="1">
    <location>
        <position position="411"/>
    </location>
    <ligand>
        <name>Zn(2+)</name>
        <dbReference type="ChEBI" id="CHEBI:29105"/>
        <note>catalytic</note>
    </ligand>
</feature>
<accession>B8BPX1</accession>
<feature type="chain" id="PRO_5002865758" description="Peptidase M12B domain-containing protein" evidence="2">
    <location>
        <begin position="22"/>
        <end position="713"/>
    </location>
</feature>
<feature type="active site" evidence="1">
    <location>
        <position position="402"/>
    </location>
</feature>
<dbReference type="RefSeq" id="XP_002286045.1">
    <property type="nucleotide sequence ID" value="XM_002286009.1"/>
</dbReference>
<feature type="signal peptide" evidence="2">
    <location>
        <begin position="1"/>
        <end position="21"/>
    </location>
</feature>
<dbReference type="InterPro" id="IPR024079">
    <property type="entry name" value="MetalloPept_cat_dom_sf"/>
</dbReference>
<evidence type="ECO:0000256" key="1">
    <source>
        <dbReference type="PROSITE-ProRule" id="PRU00276"/>
    </source>
</evidence>
<keyword evidence="1" id="KW-0479">Metal-binding</keyword>
<dbReference type="Proteomes" id="UP000001449">
    <property type="component" value="Chromosome 1"/>
</dbReference>
<name>B8BPX1_THAPS</name>
<proteinExistence type="predicted"/>
<dbReference type="InParanoid" id="B8BPX1"/>
<dbReference type="PANTHER" id="PTHR33683">
    <property type="entry name" value="1, PUTATIVE-RELATED"/>
    <property type="match status" value="1"/>
</dbReference>
<evidence type="ECO:0000256" key="2">
    <source>
        <dbReference type="SAM" id="SignalP"/>
    </source>
</evidence>
<dbReference type="eggNOG" id="ENOG502QY7X">
    <property type="taxonomic scope" value="Eukaryota"/>
</dbReference>
<evidence type="ECO:0000313" key="4">
    <source>
        <dbReference type="EMBL" id="EED95686.1"/>
    </source>
</evidence>